<feature type="region of interest" description="Disordered" evidence="6">
    <location>
        <begin position="419"/>
        <end position="449"/>
    </location>
</feature>
<dbReference type="EMBL" id="JABFAC010000003">
    <property type="protein sequence ID" value="MBA0608745.1"/>
    <property type="molecule type" value="Genomic_DNA"/>
</dbReference>
<name>A0A7J8R4W8_GOSDV</name>
<evidence type="ECO:0000256" key="6">
    <source>
        <dbReference type="SAM" id="MobiDB-lite"/>
    </source>
</evidence>
<sequence>MARLCTSGGVPGCSTALNSFASDNFGVAPHLYHWSFRVSNPFNSAGDGFGSMDRSGLHVGPGNVPPPFAPRPDSSFGLYAAAATGKSNEHGPYVVDFGPIADTGRQATYGHYGRPYEFGPQANNVLRGPISNPSQFTNSIMARVYTGFDPCIGLPRLPNLRSSDVSNSTGSNIHATQFGSNLDGTDSSVPLPVGTTSWYLDSRATRHVYHDTSALNGSTPYSDHDIYYLLDGFLSYFAEEFARFFELPIPCLLCTRIDKTLSRNNAEIYYNDSICNHHKKNVSLFAFCHCHKKLSDIRSMCESCLLSFATEKESDCDTYKSLLGILHKDIELIVDEDHEFHLSLPSGKREEGIVFEKSNDLLCSCCGAPLKVKPLYSKGKVSPPSFVAPIPSPKPPTNRNLDFSHVKYTDCKLNWDESEAAQDDNDRSKGFTNEKPSEEDGNGDDEDMTPTFIKGNRFFGISLADSSSTSRRWTKIPRKLLQEKAEFVSEYGDGQVPTEAEGDILLHLKRQVCMDRKSLMSLYMELDEERNASAVAAYNAMAMITRLQADEAAVQMEALQYQRMMEEQAEDDQEILQEMNNLLVKREEEIKELEDELEIYRHNYGCLKAADFEGQGGDGSDEGYQVLKPPSYSSTNGSPTARRLNEMRGECTSPTARKLNEWRAECTSPTARKLNELRAECNGPTARRLNELRAECTSPTARKLNELRAECTSPTACSLNEGSDALEKAQNHSNLIQWRTMAEGKPSKDQ</sequence>
<keyword evidence="2" id="KW-0812">Transmembrane</keyword>
<dbReference type="Proteomes" id="UP000593561">
    <property type="component" value="Unassembled WGS sequence"/>
</dbReference>
<dbReference type="AlphaFoldDB" id="A0A7J8R4W8"/>
<evidence type="ECO:0000256" key="5">
    <source>
        <dbReference type="SAM" id="Coils"/>
    </source>
</evidence>
<comment type="subcellular location">
    <subcellularLocation>
        <location evidence="1">Membrane</location>
        <topology evidence="1">Single-pass membrane protein</topology>
    </subcellularLocation>
</comment>
<evidence type="ECO:0000256" key="1">
    <source>
        <dbReference type="ARBA" id="ARBA00004167"/>
    </source>
</evidence>
<evidence type="ECO:0000313" key="9">
    <source>
        <dbReference type="Proteomes" id="UP000593561"/>
    </source>
</evidence>
<proteinExistence type="predicted"/>
<dbReference type="GO" id="GO:0080115">
    <property type="term" value="F:myosin XI tail binding"/>
    <property type="evidence" value="ECO:0007669"/>
    <property type="project" value="UniProtKB-ARBA"/>
</dbReference>
<gene>
    <name evidence="8" type="ORF">Godav_020932</name>
</gene>
<dbReference type="PANTHER" id="PTHR31448">
    <property type="entry name" value="MYOSIN-BINDING PROTEIN 2"/>
    <property type="match status" value="1"/>
</dbReference>
<feature type="domain" description="GTD-binding" evidence="7">
    <location>
        <begin position="503"/>
        <end position="601"/>
    </location>
</feature>
<comment type="caution">
    <text evidence="8">The sequence shown here is derived from an EMBL/GenBank/DDBJ whole genome shotgun (WGS) entry which is preliminary data.</text>
</comment>
<dbReference type="Pfam" id="PF04576">
    <property type="entry name" value="Zein-binding"/>
    <property type="match status" value="1"/>
</dbReference>
<keyword evidence="9" id="KW-1185">Reference proteome</keyword>
<keyword evidence="4" id="KW-0472">Membrane</keyword>
<feature type="coiled-coil region" evidence="5">
    <location>
        <begin position="576"/>
        <end position="610"/>
    </location>
</feature>
<evidence type="ECO:0000256" key="2">
    <source>
        <dbReference type="ARBA" id="ARBA00022692"/>
    </source>
</evidence>
<keyword evidence="3" id="KW-1133">Transmembrane helix</keyword>
<dbReference type="InterPro" id="IPR007656">
    <property type="entry name" value="GTD-bd"/>
</dbReference>
<dbReference type="InterPro" id="IPR039306">
    <property type="entry name" value="MYOB"/>
</dbReference>
<accession>A0A7J8R4W8</accession>
<evidence type="ECO:0000313" key="8">
    <source>
        <dbReference type="EMBL" id="MBA0608745.1"/>
    </source>
</evidence>
<evidence type="ECO:0000259" key="7">
    <source>
        <dbReference type="PROSITE" id="PS51775"/>
    </source>
</evidence>
<dbReference type="PROSITE" id="PS51775">
    <property type="entry name" value="GTD_BINDING"/>
    <property type="match status" value="1"/>
</dbReference>
<evidence type="ECO:0000256" key="3">
    <source>
        <dbReference type="ARBA" id="ARBA00022989"/>
    </source>
</evidence>
<protein>
    <recommendedName>
        <fullName evidence="7">GTD-binding domain-containing protein</fullName>
    </recommendedName>
</protein>
<dbReference type="PANTHER" id="PTHR31448:SF9">
    <property type="entry name" value="MYOSIN-BINDING PROTEIN 6-RELATED"/>
    <property type="match status" value="1"/>
</dbReference>
<organism evidence="8 9">
    <name type="scientific">Gossypium davidsonii</name>
    <name type="common">Davidson's cotton</name>
    <name type="synonym">Gossypium klotzschianum subsp. davidsonii</name>
    <dbReference type="NCBI Taxonomy" id="34287"/>
    <lineage>
        <taxon>Eukaryota</taxon>
        <taxon>Viridiplantae</taxon>
        <taxon>Streptophyta</taxon>
        <taxon>Embryophyta</taxon>
        <taxon>Tracheophyta</taxon>
        <taxon>Spermatophyta</taxon>
        <taxon>Magnoliopsida</taxon>
        <taxon>eudicotyledons</taxon>
        <taxon>Gunneridae</taxon>
        <taxon>Pentapetalae</taxon>
        <taxon>rosids</taxon>
        <taxon>malvids</taxon>
        <taxon>Malvales</taxon>
        <taxon>Malvaceae</taxon>
        <taxon>Malvoideae</taxon>
        <taxon>Gossypium</taxon>
    </lineage>
</organism>
<evidence type="ECO:0000256" key="4">
    <source>
        <dbReference type="ARBA" id="ARBA00023136"/>
    </source>
</evidence>
<keyword evidence="5" id="KW-0175">Coiled coil</keyword>
<feature type="compositionally biased region" description="Acidic residues" evidence="6">
    <location>
        <begin position="437"/>
        <end position="448"/>
    </location>
</feature>
<dbReference type="GO" id="GO:0016020">
    <property type="term" value="C:membrane"/>
    <property type="evidence" value="ECO:0007669"/>
    <property type="project" value="UniProtKB-SubCell"/>
</dbReference>
<reference evidence="8 9" key="1">
    <citation type="journal article" date="2019" name="Genome Biol. Evol.">
        <title>Insights into the evolution of the New World diploid cottons (Gossypium, subgenus Houzingenia) based on genome sequencing.</title>
        <authorList>
            <person name="Grover C.E."/>
            <person name="Arick M.A. 2nd"/>
            <person name="Thrash A."/>
            <person name="Conover J.L."/>
            <person name="Sanders W.S."/>
            <person name="Peterson D.G."/>
            <person name="Frelichowski J.E."/>
            <person name="Scheffler J.A."/>
            <person name="Scheffler B.E."/>
            <person name="Wendel J.F."/>
        </authorList>
    </citation>
    <scope>NUCLEOTIDE SEQUENCE [LARGE SCALE GENOMIC DNA]</scope>
    <source>
        <strain evidence="8">27</strain>
        <tissue evidence="8">Leaf</tissue>
    </source>
</reference>